<evidence type="ECO:0000313" key="3">
    <source>
        <dbReference type="EMBL" id="WZN61720.1"/>
    </source>
</evidence>
<dbReference type="PANTHER" id="PTHR12480:SF6">
    <property type="entry name" value="2-OXOGLUTARATE AND IRON-DEPENDENT OXYGENASE JMJD4"/>
    <property type="match status" value="1"/>
</dbReference>
<dbReference type="InterPro" id="IPR041667">
    <property type="entry name" value="Cupin_8"/>
</dbReference>
<organism evidence="3 4">
    <name type="scientific">Chloropicon roscoffensis</name>
    <dbReference type="NCBI Taxonomy" id="1461544"/>
    <lineage>
        <taxon>Eukaryota</taxon>
        <taxon>Viridiplantae</taxon>
        <taxon>Chlorophyta</taxon>
        <taxon>Chloropicophyceae</taxon>
        <taxon>Chloropicales</taxon>
        <taxon>Chloropicaceae</taxon>
        <taxon>Chloropicon</taxon>
    </lineage>
</organism>
<protein>
    <submittedName>
        <fullName evidence="3">2-oxoglutarate and iron-dependent oxygenase JMJD4</fullName>
    </submittedName>
</protein>
<evidence type="ECO:0000256" key="1">
    <source>
        <dbReference type="ARBA" id="ARBA00006801"/>
    </source>
</evidence>
<dbReference type="GO" id="GO:0016706">
    <property type="term" value="F:2-oxoglutarate-dependent dioxygenase activity"/>
    <property type="evidence" value="ECO:0007669"/>
    <property type="project" value="TreeGrafter"/>
</dbReference>
<dbReference type="SMART" id="SM00558">
    <property type="entry name" value="JmjC"/>
    <property type="match status" value="1"/>
</dbReference>
<accession>A0AAX4P5T4</accession>
<dbReference type="GO" id="GO:0045905">
    <property type="term" value="P:positive regulation of translational termination"/>
    <property type="evidence" value="ECO:0007669"/>
    <property type="project" value="TreeGrafter"/>
</dbReference>
<dbReference type="EMBL" id="CP151504">
    <property type="protein sequence ID" value="WZN61720.1"/>
    <property type="molecule type" value="Genomic_DNA"/>
</dbReference>
<gene>
    <name evidence="3" type="ORF">HKI87_04g32550</name>
</gene>
<dbReference type="SUPFAM" id="SSF51197">
    <property type="entry name" value="Clavaminate synthase-like"/>
    <property type="match status" value="1"/>
</dbReference>
<dbReference type="GO" id="GO:0005737">
    <property type="term" value="C:cytoplasm"/>
    <property type="evidence" value="ECO:0007669"/>
    <property type="project" value="TreeGrafter"/>
</dbReference>
<dbReference type="AlphaFoldDB" id="A0AAX4P5T4"/>
<dbReference type="InterPro" id="IPR003347">
    <property type="entry name" value="JmjC_dom"/>
</dbReference>
<evidence type="ECO:0000259" key="2">
    <source>
        <dbReference type="PROSITE" id="PS51184"/>
    </source>
</evidence>
<name>A0AAX4P5T4_9CHLO</name>
<comment type="similarity">
    <text evidence="1">Belongs to the JARID1 histone demethylase family.</text>
</comment>
<dbReference type="PROSITE" id="PS51184">
    <property type="entry name" value="JMJC"/>
    <property type="match status" value="1"/>
</dbReference>
<dbReference type="Proteomes" id="UP001472866">
    <property type="component" value="Chromosome 04"/>
</dbReference>
<keyword evidence="4" id="KW-1185">Reference proteome</keyword>
<evidence type="ECO:0000313" key="4">
    <source>
        <dbReference type="Proteomes" id="UP001472866"/>
    </source>
</evidence>
<dbReference type="Pfam" id="PF13621">
    <property type="entry name" value="Cupin_8"/>
    <property type="match status" value="1"/>
</dbReference>
<feature type="domain" description="JmjC" evidence="2">
    <location>
        <begin position="201"/>
        <end position="377"/>
    </location>
</feature>
<proteinExistence type="inferred from homology"/>
<sequence length="489" mass="55852">MDEGALEERLRSLLSEGLDHALRPTDESHHHQQRLARRLEIASSVYSSWTGKENDASKLASKIADGSVDNLRSFVTEKDEDDGVEATSTVTVEVRDAEDLSYEEFWLRYMFENKPVLVSHIGREWRATREWTDHNGALSLGALSEAFGDAQVWVTHCTSTAEKSAGERERWTVREYIENYWRKDEGDRGNRSLYLKDWHFPTEFADYGAYETPKYFRDDWLNEYYDHLASNAGPGGAGDKTDQQALECSDYRFLYMGPKGTKTGLHADVLRSFSWSINISGRKRWFLLPPRYTHLLYDTFGHNIAPAFFGVDEEAFPNVAAARKYLVEVVQGVGEAIFVPSGWHHTVENLEDTLSINHNWFNACNVHYAVELLQRERHEAEQAICDCRELVASEEEFEELVQRNVAANASMDYENFAYLLVMVAVSRARALVEEDSVEDPESLMRSYEAKMACAAVRPLVGRITSKEAEAEILKSMDFVKASLPHVNWE</sequence>
<reference evidence="3 4" key="1">
    <citation type="submission" date="2024-03" db="EMBL/GenBank/DDBJ databases">
        <title>Complete genome sequence of the green alga Chloropicon roscoffensis RCC1871.</title>
        <authorList>
            <person name="Lemieux C."/>
            <person name="Pombert J.-F."/>
            <person name="Otis C."/>
            <person name="Turmel M."/>
        </authorList>
    </citation>
    <scope>NUCLEOTIDE SEQUENCE [LARGE SCALE GENOMIC DNA]</scope>
    <source>
        <strain evidence="3 4">RCC1871</strain>
    </source>
</reference>
<dbReference type="Gene3D" id="2.60.120.650">
    <property type="entry name" value="Cupin"/>
    <property type="match status" value="1"/>
</dbReference>
<dbReference type="InterPro" id="IPR050910">
    <property type="entry name" value="JMJD6_ArgDemeth/LysHydrox"/>
</dbReference>
<dbReference type="GO" id="GO:0005634">
    <property type="term" value="C:nucleus"/>
    <property type="evidence" value="ECO:0007669"/>
    <property type="project" value="TreeGrafter"/>
</dbReference>
<dbReference type="PANTHER" id="PTHR12480">
    <property type="entry name" value="ARGININE DEMETHYLASE AND LYSYL-HYDROXYLASE JMJD"/>
    <property type="match status" value="1"/>
</dbReference>
<dbReference type="GO" id="GO:0043565">
    <property type="term" value="F:sequence-specific DNA binding"/>
    <property type="evidence" value="ECO:0007669"/>
    <property type="project" value="TreeGrafter"/>
</dbReference>